<feature type="domain" description="Aspartate/glutamate/uridylate kinase" evidence="13">
    <location>
        <begin position="8"/>
        <end position="231"/>
    </location>
</feature>
<dbReference type="InterPro" id="IPR018042">
    <property type="entry name" value="Aspartate_kinase_CS"/>
</dbReference>
<dbReference type="GO" id="GO:0005524">
    <property type="term" value="F:ATP binding"/>
    <property type="evidence" value="ECO:0007669"/>
    <property type="project" value="UniProtKB-KW"/>
</dbReference>
<feature type="binding site" evidence="10">
    <location>
        <begin position="12"/>
        <end position="15"/>
    </location>
    <ligand>
        <name>ATP</name>
        <dbReference type="ChEBI" id="CHEBI:30616"/>
    </ligand>
</feature>
<dbReference type="EC" id="2.7.2.4" evidence="11"/>
<name>A0A9Q2D1H3_9STAP</name>
<dbReference type="GO" id="GO:0004072">
    <property type="term" value="F:aspartate kinase activity"/>
    <property type="evidence" value="ECO:0007669"/>
    <property type="project" value="UniProtKB-EC"/>
</dbReference>
<dbReference type="Proteomes" id="UP000579136">
    <property type="component" value="Unassembled WGS sequence"/>
</dbReference>
<evidence type="ECO:0000256" key="10">
    <source>
        <dbReference type="PIRSR" id="PIRSR000726-1"/>
    </source>
</evidence>
<evidence type="ECO:0000256" key="1">
    <source>
        <dbReference type="ARBA" id="ARBA00003121"/>
    </source>
</evidence>
<accession>A0A9Q2D1H3</accession>
<dbReference type="PANTHER" id="PTHR21499:SF68">
    <property type="entry name" value="ASPARTOKINASE 2"/>
    <property type="match status" value="1"/>
</dbReference>
<dbReference type="InterPro" id="IPR001048">
    <property type="entry name" value="Asp/Glu/Uridylate_kinase"/>
</dbReference>
<evidence type="ECO:0000256" key="3">
    <source>
        <dbReference type="ARBA" id="ARBA00010122"/>
    </source>
</evidence>
<evidence type="ECO:0000256" key="9">
    <source>
        <dbReference type="ARBA" id="ARBA00047872"/>
    </source>
</evidence>
<keyword evidence="8" id="KW-0220">Diaminopimelate biosynthesis</keyword>
<keyword evidence="4 11" id="KW-0808">Transferase</keyword>
<dbReference type="Pfam" id="PF22468">
    <property type="entry name" value="ACT_9"/>
    <property type="match status" value="1"/>
</dbReference>
<keyword evidence="6 11" id="KW-0418">Kinase</keyword>
<keyword evidence="7 10" id="KW-0067">ATP-binding</keyword>
<dbReference type="InterPro" id="IPR036393">
    <property type="entry name" value="AceGlu_kinase-like_sf"/>
</dbReference>
<sequence>MRSFKMERLVMKFGGSSLKDLEKIKSASDIILEKSKTQQVVVVVSAMGDSTNELLDMAHALSTTPSKRELDMLVSTGENKSAALLAIHLNESGHPAVALTGFQAGFQSDGVHGKNKITDVNIERIENHLRQNEIVVVTGFQGINPLGDITTFGRGGSDTSAVALAVKLNAKCAIYTDVSGIYSIDPRIYNDAKKLNVVTYEELMEMAHLGTKVIEPRSVELAYKFNIPMEILLNDGKTKGTKVLEAYDMEDTKLTSVSKLDDVVLVIIHDTKDVNISNIFLELAKENVNVDIISHTRLNDRKEVTFTSEKSSVQETTAVLENLGLEYEIKDNLSKVSIVGTAMRSQVGIAAQVFELFVKEDIFFYEIATSEISISYVVDSSVADEVVIKLGKHFDL</sequence>
<dbReference type="NCBIfam" id="TIGR00657">
    <property type="entry name" value="asp_kinases"/>
    <property type="match status" value="1"/>
</dbReference>
<comment type="function">
    <text evidence="1">Catalyzes the phosphorylation of the beta-carboxyl group of aspartic acid with ATP to yield 4-phospho-L-aspartate, which is involved in the branched biosynthetic pathway leading to the biosynthesis of amino acids threonine, isoleucine and methionine.</text>
</comment>
<dbReference type="CDD" id="cd04891">
    <property type="entry name" value="ACT_AK-LysC-DapG-like_1"/>
    <property type="match status" value="1"/>
</dbReference>
<evidence type="ECO:0000256" key="8">
    <source>
        <dbReference type="ARBA" id="ARBA00022915"/>
    </source>
</evidence>
<evidence type="ECO:0000256" key="4">
    <source>
        <dbReference type="ARBA" id="ARBA00022679"/>
    </source>
</evidence>
<keyword evidence="12" id="KW-0028">Amino-acid biosynthesis</keyword>
<dbReference type="Gene3D" id="3.30.70.260">
    <property type="match status" value="2"/>
</dbReference>
<dbReference type="PIRSF" id="PIRSF000726">
    <property type="entry name" value="Asp_kin"/>
    <property type="match status" value="1"/>
</dbReference>
<evidence type="ECO:0000256" key="6">
    <source>
        <dbReference type="ARBA" id="ARBA00022777"/>
    </source>
</evidence>
<evidence type="ECO:0000259" key="14">
    <source>
        <dbReference type="Pfam" id="PF22468"/>
    </source>
</evidence>
<evidence type="ECO:0000256" key="7">
    <source>
        <dbReference type="ARBA" id="ARBA00022840"/>
    </source>
</evidence>
<gene>
    <name evidence="15" type="ORF">HNQ45_001562</name>
</gene>
<organism evidence="15 16">
    <name type="scientific">Nosocomiicoccus ampullae</name>
    <dbReference type="NCBI Taxonomy" id="489910"/>
    <lineage>
        <taxon>Bacteria</taxon>
        <taxon>Bacillati</taxon>
        <taxon>Bacillota</taxon>
        <taxon>Bacilli</taxon>
        <taxon>Bacillales</taxon>
        <taxon>Staphylococcaceae</taxon>
        <taxon>Nosocomiicoccus</taxon>
    </lineage>
</organism>
<comment type="pathway">
    <text evidence="2 12">Amino-acid biosynthesis; L-lysine biosynthesis via DAP pathway; (S)-tetrahydrodipicolinate from L-aspartate: step 1/4.</text>
</comment>
<evidence type="ECO:0000256" key="12">
    <source>
        <dbReference type="RuleBase" id="RU004249"/>
    </source>
</evidence>
<comment type="catalytic activity">
    <reaction evidence="9 11">
        <text>L-aspartate + ATP = 4-phospho-L-aspartate + ADP</text>
        <dbReference type="Rhea" id="RHEA:23776"/>
        <dbReference type="ChEBI" id="CHEBI:29991"/>
        <dbReference type="ChEBI" id="CHEBI:30616"/>
        <dbReference type="ChEBI" id="CHEBI:57535"/>
        <dbReference type="ChEBI" id="CHEBI:456216"/>
        <dbReference type="EC" id="2.7.2.4"/>
    </reaction>
</comment>
<keyword evidence="5 10" id="KW-0547">Nucleotide-binding</keyword>
<dbReference type="GO" id="GO:0005829">
    <property type="term" value="C:cytosol"/>
    <property type="evidence" value="ECO:0007669"/>
    <property type="project" value="TreeGrafter"/>
</dbReference>
<feature type="binding site" evidence="10">
    <location>
        <position position="182"/>
    </location>
    <ligand>
        <name>ATP</name>
        <dbReference type="ChEBI" id="CHEBI:30616"/>
    </ligand>
</feature>
<feature type="binding site" evidence="10">
    <location>
        <begin position="212"/>
        <end position="213"/>
    </location>
    <ligand>
        <name>ATP</name>
        <dbReference type="ChEBI" id="CHEBI:30616"/>
    </ligand>
</feature>
<dbReference type="InterPro" id="IPR045865">
    <property type="entry name" value="ACT-like_dom_sf"/>
</dbReference>
<comment type="similarity">
    <text evidence="3 11">Belongs to the aspartokinase family.</text>
</comment>
<evidence type="ECO:0000256" key="2">
    <source>
        <dbReference type="ARBA" id="ARBA00004766"/>
    </source>
</evidence>
<proteinExistence type="inferred from homology"/>
<dbReference type="AlphaFoldDB" id="A0A9Q2D1H3"/>
<reference evidence="15 16" key="1">
    <citation type="submission" date="2020-08" db="EMBL/GenBank/DDBJ databases">
        <title>Genomic Encyclopedia of Type Strains, Phase IV (KMG-IV): sequencing the most valuable type-strain genomes for metagenomic binning, comparative biology and taxonomic classification.</title>
        <authorList>
            <person name="Goeker M."/>
        </authorList>
    </citation>
    <scope>NUCLEOTIDE SEQUENCE [LARGE SCALE GENOMIC DNA]</scope>
    <source>
        <strain evidence="15 16">DSM 19163</strain>
    </source>
</reference>
<dbReference type="SUPFAM" id="SSF55021">
    <property type="entry name" value="ACT-like"/>
    <property type="match status" value="2"/>
</dbReference>
<feature type="binding site" evidence="10">
    <location>
        <position position="51"/>
    </location>
    <ligand>
        <name>substrate</name>
    </ligand>
</feature>
<feature type="binding site" evidence="10">
    <location>
        <position position="78"/>
    </location>
    <ligand>
        <name>substrate</name>
    </ligand>
</feature>
<dbReference type="EMBL" id="JACHHF010000012">
    <property type="protein sequence ID" value="MBB5176672.1"/>
    <property type="molecule type" value="Genomic_DNA"/>
</dbReference>
<dbReference type="GO" id="GO:0019877">
    <property type="term" value="P:diaminopimelate biosynthetic process"/>
    <property type="evidence" value="ECO:0007669"/>
    <property type="project" value="UniProtKB-KW"/>
</dbReference>
<evidence type="ECO:0000313" key="16">
    <source>
        <dbReference type="Proteomes" id="UP000579136"/>
    </source>
</evidence>
<feature type="domain" description="Aspartokinase ACT" evidence="14">
    <location>
        <begin position="336"/>
        <end position="394"/>
    </location>
</feature>
<dbReference type="Pfam" id="PF00696">
    <property type="entry name" value="AA_kinase"/>
    <property type="match status" value="1"/>
</dbReference>
<comment type="pathway">
    <text evidence="12">Amino-acid biosynthesis; L-methionine biosynthesis via de novo pathway; L-homoserine from L-aspartate: step 1/3.</text>
</comment>
<dbReference type="PROSITE" id="PS00324">
    <property type="entry name" value="ASPARTOKINASE"/>
    <property type="match status" value="1"/>
</dbReference>
<evidence type="ECO:0000256" key="11">
    <source>
        <dbReference type="RuleBase" id="RU003448"/>
    </source>
</evidence>
<keyword evidence="16" id="KW-1185">Reference proteome</keyword>
<dbReference type="NCBIfam" id="NF005155">
    <property type="entry name" value="PRK06635.1-4"/>
    <property type="match status" value="1"/>
</dbReference>
<feature type="binding site" evidence="10">
    <location>
        <begin position="176"/>
        <end position="177"/>
    </location>
    <ligand>
        <name>ATP</name>
        <dbReference type="ChEBI" id="CHEBI:30616"/>
    </ligand>
</feature>
<protein>
    <recommendedName>
        <fullName evidence="11">Aspartokinase</fullName>
        <ecNumber evidence="11">2.7.2.4</ecNumber>
    </recommendedName>
</protein>
<dbReference type="PANTHER" id="PTHR21499">
    <property type="entry name" value="ASPARTATE KINASE"/>
    <property type="match status" value="1"/>
</dbReference>
<comment type="pathway">
    <text evidence="12">Amino-acid biosynthesis; L-threonine biosynthesis; L-threonine from L-aspartate: step 1/5.</text>
</comment>
<dbReference type="GO" id="GO:0009089">
    <property type="term" value="P:lysine biosynthetic process via diaminopimelate"/>
    <property type="evidence" value="ECO:0007669"/>
    <property type="project" value="InterPro"/>
</dbReference>
<comment type="caution">
    <text evidence="15">The sequence shown here is derived from an EMBL/GenBank/DDBJ whole genome shotgun (WGS) entry which is preliminary data.</text>
</comment>
<evidence type="ECO:0000256" key="5">
    <source>
        <dbReference type="ARBA" id="ARBA00022741"/>
    </source>
</evidence>
<dbReference type="InterPro" id="IPR054352">
    <property type="entry name" value="ACT_Aspartokinase"/>
</dbReference>
<feature type="binding site" evidence="10">
    <location>
        <position position="187"/>
    </location>
    <ligand>
        <name>ATP</name>
        <dbReference type="ChEBI" id="CHEBI:30616"/>
    </ligand>
</feature>
<dbReference type="Gene3D" id="3.40.1160.10">
    <property type="entry name" value="Acetylglutamate kinase-like"/>
    <property type="match status" value="1"/>
</dbReference>
<evidence type="ECO:0000313" key="15">
    <source>
        <dbReference type="EMBL" id="MBB5176672.1"/>
    </source>
</evidence>
<dbReference type="CDD" id="cd04246">
    <property type="entry name" value="AAK_AK-DapG-like"/>
    <property type="match status" value="1"/>
</dbReference>
<dbReference type="GO" id="GO:0009090">
    <property type="term" value="P:homoserine biosynthetic process"/>
    <property type="evidence" value="ECO:0007669"/>
    <property type="project" value="TreeGrafter"/>
</dbReference>
<evidence type="ECO:0000259" key="13">
    <source>
        <dbReference type="Pfam" id="PF00696"/>
    </source>
</evidence>
<dbReference type="SUPFAM" id="SSF53633">
    <property type="entry name" value="Carbamate kinase-like"/>
    <property type="match status" value="1"/>
</dbReference>
<dbReference type="InterPro" id="IPR001341">
    <property type="entry name" value="Asp_kinase"/>
</dbReference>
<dbReference type="InterPro" id="IPR005260">
    <property type="entry name" value="Asp_kin_monofn"/>
</dbReference>
<dbReference type="NCBIfam" id="NF005154">
    <property type="entry name" value="PRK06635.1-2"/>
    <property type="match status" value="1"/>
</dbReference>